<proteinExistence type="predicted"/>
<feature type="signal peptide" evidence="1">
    <location>
        <begin position="1"/>
        <end position="34"/>
    </location>
</feature>
<name>A0ABT1HUA2_STRSD</name>
<dbReference type="Proteomes" id="UP001205311">
    <property type="component" value="Unassembled WGS sequence"/>
</dbReference>
<feature type="domain" description="Transcobalamin-like C-terminal" evidence="2">
    <location>
        <begin position="112"/>
        <end position="166"/>
    </location>
</feature>
<feature type="chain" id="PRO_5045446171" description="Transcobalamin-like C-terminal domain-containing protein" evidence="1">
    <location>
        <begin position="35"/>
        <end position="246"/>
    </location>
</feature>
<dbReference type="EMBL" id="JAMTCP010000013">
    <property type="protein sequence ID" value="MCP2259073.1"/>
    <property type="molecule type" value="Genomic_DNA"/>
</dbReference>
<keyword evidence="1" id="KW-0732">Signal</keyword>
<keyword evidence="4" id="KW-1185">Reference proteome</keyword>
<dbReference type="Pfam" id="PF14478">
    <property type="entry name" value="DUF4430"/>
    <property type="match status" value="1"/>
</dbReference>
<dbReference type="Gene3D" id="2.170.130.30">
    <property type="match status" value="1"/>
</dbReference>
<dbReference type="InterPro" id="IPR027954">
    <property type="entry name" value="Transcobalamin-like_C"/>
</dbReference>
<accession>A0ABT1HUA2</accession>
<organism evidence="3 4">
    <name type="scientific">Streptoalloteichus tenebrarius (strain ATCC 17920 / DSM 40477 / JCM 4838 / CBS 697.72 / NBRC 16177 / NCIMB 11028 / NRRL B-12390 / A12253. 1 / ISP 5477)</name>
    <name type="common">Streptomyces tenebrarius</name>
    <dbReference type="NCBI Taxonomy" id="1933"/>
    <lineage>
        <taxon>Bacteria</taxon>
        <taxon>Bacillati</taxon>
        <taxon>Actinomycetota</taxon>
        <taxon>Actinomycetes</taxon>
        <taxon>Pseudonocardiales</taxon>
        <taxon>Pseudonocardiaceae</taxon>
        <taxon>Streptoalloteichus</taxon>
    </lineage>
</organism>
<evidence type="ECO:0000313" key="3">
    <source>
        <dbReference type="EMBL" id="MCP2259073.1"/>
    </source>
</evidence>
<evidence type="ECO:0000259" key="2">
    <source>
        <dbReference type="Pfam" id="PF14478"/>
    </source>
</evidence>
<evidence type="ECO:0000313" key="4">
    <source>
        <dbReference type="Proteomes" id="UP001205311"/>
    </source>
</evidence>
<evidence type="ECO:0000256" key="1">
    <source>
        <dbReference type="SAM" id="SignalP"/>
    </source>
</evidence>
<sequence>MGDVVSTSRKSWLVSTVAGATALVGSVFAGAAQAAPAVPADGGTAYVNLRIEGPDRTIFEGVVATSGHAVTTAAGGTHQCDGTNNNANPTPGPTPTAALDDAAKKNNFTWDGPYYQEFDDFLVSRIADASQTTTKFWNLAVDYKLPDVGGCQYKLKAGERVLWAYDGYDKPLLELDGPTSGTVGKPVTLKVIDGRNGQPVAGATVGGATTDANGNATITPSQAGRACFKAEKTGTIRSDRHCVTVS</sequence>
<comment type="caution">
    <text evidence="3">The sequence shown here is derived from an EMBL/GenBank/DDBJ whole genome shotgun (WGS) entry which is preliminary data.</text>
</comment>
<reference evidence="3 4" key="1">
    <citation type="submission" date="2022-06" db="EMBL/GenBank/DDBJ databases">
        <title>Genomic Encyclopedia of Archaeal and Bacterial Type Strains, Phase II (KMG-II): from individual species to whole genera.</title>
        <authorList>
            <person name="Goeker M."/>
        </authorList>
    </citation>
    <scope>NUCLEOTIDE SEQUENCE [LARGE SCALE GENOMIC DNA]</scope>
    <source>
        <strain evidence="3 4">DSM 40477</strain>
    </source>
</reference>
<gene>
    <name evidence="3" type="ORF">LX15_002774</name>
</gene>
<protein>
    <recommendedName>
        <fullName evidence="2">Transcobalamin-like C-terminal domain-containing protein</fullName>
    </recommendedName>
</protein>